<evidence type="ECO:0000256" key="7">
    <source>
        <dbReference type="ARBA" id="ARBA00023049"/>
    </source>
</evidence>
<comment type="cofactor">
    <cofactor evidence="1">
        <name>Zn(2+)</name>
        <dbReference type="ChEBI" id="CHEBI:29105"/>
    </cofactor>
</comment>
<dbReference type="PANTHER" id="PTHR11733">
    <property type="entry name" value="ZINC METALLOPROTEASE FAMILY M13 NEPRILYSIN-RELATED"/>
    <property type="match status" value="1"/>
</dbReference>
<dbReference type="PROSITE" id="PS51885">
    <property type="entry name" value="NEPRILYSIN"/>
    <property type="match status" value="1"/>
</dbReference>
<evidence type="ECO:0000256" key="1">
    <source>
        <dbReference type="ARBA" id="ARBA00001947"/>
    </source>
</evidence>
<comment type="similarity">
    <text evidence="2">Belongs to the peptidase M13 family.</text>
</comment>
<evidence type="ECO:0000259" key="9">
    <source>
        <dbReference type="Pfam" id="PF05649"/>
    </source>
</evidence>
<keyword evidence="4" id="KW-0479">Metal-binding</keyword>
<dbReference type="EMBL" id="FUZZ01000003">
    <property type="protein sequence ID" value="SKD08555.1"/>
    <property type="molecule type" value="Genomic_DNA"/>
</dbReference>
<dbReference type="InterPro" id="IPR024079">
    <property type="entry name" value="MetalloPept_cat_dom_sf"/>
</dbReference>
<evidence type="ECO:0000259" key="8">
    <source>
        <dbReference type="Pfam" id="PF01431"/>
    </source>
</evidence>
<keyword evidence="5" id="KW-0378">Hydrolase</keyword>
<dbReference type="Pfam" id="PF05649">
    <property type="entry name" value="Peptidase_M13_N"/>
    <property type="match status" value="1"/>
</dbReference>
<evidence type="ECO:0000256" key="4">
    <source>
        <dbReference type="ARBA" id="ARBA00022723"/>
    </source>
</evidence>
<feature type="domain" description="Peptidase M13 C-terminal" evidence="8">
    <location>
        <begin position="477"/>
        <end position="679"/>
    </location>
</feature>
<keyword evidence="7" id="KW-0482">Metalloprotease</keyword>
<dbReference type="RefSeq" id="WP_079471681.1">
    <property type="nucleotide sequence ID" value="NZ_FUZZ01000003.1"/>
</dbReference>
<organism evidence="10 11">
    <name type="scientific">Chitinophaga ginsengisegetis</name>
    <dbReference type="NCBI Taxonomy" id="393003"/>
    <lineage>
        <taxon>Bacteria</taxon>
        <taxon>Pseudomonadati</taxon>
        <taxon>Bacteroidota</taxon>
        <taxon>Chitinophagia</taxon>
        <taxon>Chitinophagales</taxon>
        <taxon>Chitinophagaceae</taxon>
        <taxon>Chitinophaga</taxon>
    </lineage>
</organism>
<dbReference type="GO" id="GO:0005886">
    <property type="term" value="C:plasma membrane"/>
    <property type="evidence" value="ECO:0007669"/>
    <property type="project" value="TreeGrafter"/>
</dbReference>
<evidence type="ECO:0000256" key="2">
    <source>
        <dbReference type="ARBA" id="ARBA00007357"/>
    </source>
</evidence>
<dbReference type="GO" id="GO:0016485">
    <property type="term" value="P:protein processing"/>
    <property type="evidence" value="ECO:0007669"/>
    <property type="project" value="TreeGrafter"/>
</dbReference>
<name>A0A1T5P764_9BACT</name>
<keyword evidence="11" id="KW-1185">Reference proteome</keyword>
<protein>
    <submittedName>
        <fullName evidence="10">Putative endopeptidase</fullName>
    </submittedName>
</protein>
<dbReference type="InterPro" id="IPR000718">
    <property type="entry name" value="Peptidase_M13"/>
</dbReference>
<dbReference type="SUPFAM" id="SSF55486">
    <property type="entry name" value="Metalloproteases ('zincins'), catalytic domain"/>
    <property type="match status" value="1"/>
</dbReference>
<dbReference type="PANTHER" id="PTHR11733:SF167">
    <property type="entry name" value="FI17812P1-RELATED"/>
    <property type="match status" value="1"/>
</dbReference>
<dbReference type="Proteomes" id="UP000190166">
    <property type="component" value="Unassembled WGS sequence"/>
</dbReference>
<evidence type="ECO:0000256" key="6">
    <source>
        <dbReference type="ARBA" id="ARBA00022833"/>
    </source>
</evidence>
<evidence type="ECO:0000313" key="10">
    <source>
        <dbReference type="EMBL" id="SKD08555.1"/>
    </source>
</evidence>
<dbReference type="GO" id="GO:0046872">
    <property type="term" value="F:metal ion binding"/>
    <property type="evidence" value="ECO:0007669"/>
    <property type="project" value="UniProtKB-KW"/>
</dbReference>
<dbReference type="Pfam" id="PF01431">
    <property type="entry name" value="Peptidase_M13"/>
    <property type="match status" value="1"/>
</dbReference>
<dbReference type="AlphaFoldDB" id="A0A1T5P764"/>
<proteinExistence type="inferred from homology"/>
<dbReference type="Gene3D" id="1.10.1380.10">
    <property type="entry name" value="Neutral endopeptidase , domain2"/>
    <property type="match status" value="1"/>
</dbReference>
<dbReference type="CDD" id="cd08662">
    <property type="entry name" value="M13"/>
    <property type="match status" value="1"/>
</dbReference>
<dbReference type="InterPro" id="IPR018497">
    <property type="entry name" value="Peptidase_M13_C"/>
</dbReference>
<evidence type="ECO:0000313" key="11">
    <source>
        <dbReference type="Proteomes" id="UP000190166"/>
    </source>
</evidence>
<dbReference type="STRING" id="393003.SAMN05660461_4427"/>
<dbReference type="Gene3D" id="3.40.390.10">
    <property type="entry name" value="Collagenase (Catalytic Domain)"/>
    <property type="match status" value="1"/>
</dbReference>
<dbReference type="PRINTS" id="PR00786">
    <property type="entry name" value="NEPRILYSIN"/>
</dbReference>
<sequence length="683" mass="76933">MIKSILTGTGLAAITCFTACNQGQKQPDANASSTLDAVAANVDSTVNPTQDFFDYANGGWIKRNPIPAEYSSWGIGNLVQEELYKRLRIINEKAVENPTDPISKKIAAFWTSGMDSVRINQDGIKPIEADLKAIDAITTIPQLVQVASKLNITTGAFCSLYIAQDAKNSDVIAVQLAQGGLGLPNRDYYFNTDARTTNIRNAYPGHVAKMLQFVGYDSTAAKKAAAGIIQLETSLAKNSRKLEALRDPEANYHKMAVTQLNKIAGNINWNEFIKQQGINKFADTIIVGQPEFYSNLSNAVKSQPLQTWKDYLKWNLINSASQHLSDTIANTDFAFYGTLLKGQDKQKPRWKRVLDAEESAMGEALGQLFVKEFFNTTAKKRYENLVEEIRTELKIRIEHLDWMSDSTKQKALYKLSKITKKVGYPDKWKDFTAMDIKEQSYHQNIEAAHQWWQNYQINKLGKPVDRNEWDMTPQTYNAYYNPSNNEIVLPAGIFTVPGKRDEELDDAIVYGYAGASTIGHEITHGFDDEGRQFDAAGNLKSWWTKDDEKKFNERAAVMVKQFNNYVVVDTLRINGKATLGENIADLGGILLGWEAFKKTDQYKKNEKIAGYTPSQRYFMGYSLGWLGHTKKESLARQVLTDVHSPAKFRVNGPFSDVDAFYEVYSVKPGDGMYRPDSTRVRIW</sequence>
<dbReference type="InterPro" id="IPR008753">
    <property type="entry name" value="Peptidase_M13_N"/>
</dbReference>
<reference evidence="10 11" key="1">
    <citation type="submission" date="2017-02" db="EMBL/GenBank/DDBJ databases">
        <authorList>
            <person name="Peterson S.W."/>
        </authorList>
    </citation>
    <scope>NUCLEOTIDE SEQUENCE [LARGE SCALE GENOMIC DNA]</scope>
    <source>
        <strain evidence="10 11">DSM 18108</strain>
    </source>
</reference>
<dbReference type="InterPro" id="IPR042089">
    <property type="entry name" value="Peptidase_M13_dom_2"/>
</dbReference>
<keyword evidence="3" id="KW-0645">Protease</keyword>
<keyword evidence="6" id="KW-0862">Zinc</keyword>
<evidence type="ECO:0000256" key="3">
    <source>
        <dbReference type="ARBA" id="ARBA00022670"/>
    </source>
</evidence>
<dbReference type="GO" id="GO:0004222">
    <property type="term" value="F:metalloendopeptidase activity"/>
    <property type="evidence" value="ECO:0007669"/>
    <property type="project" value="InterPro"/>
</dbReference>
<feature type="domain" description="Peptidase M13 N-terminal" evidence="9">
    <location>
        <begin position="48"/>
        <end position="425"/>
    </location>
</feature>
<accession>A0A1T5P764</accession>
<gene>
    <name evidence="10" type="ORF">SAMN05660461_4427</name>
</gene>
<evidence type="ECO:0000256" key="5">
    <source>
        <dbReference type="ARBA" id="ARBA00022801"/>
    </source>
</evidence>